<keyword evidence="2" id="KW-0547">Nucleotide-binding</keyword>
<dbReference type="EMBL" id="FRBY01000001">
    <property type="protein sequence ID" value="SHL37148.1"/>
    <property type="molecule type" value="Genomic_DNA"/>
</dbReference>
<dbReference type="RefSeq" id="WP_072970057.1">
    <property type="nucleotide sequence ID" value="NZ_FRBY01000001.1"/>
</dbReference>
<name>A0A1M7A310_9FLAO</name>
<evidence type="ECO:0000256" key="1">
    <source>
        <dbReference type="ARBA" id="ARBA00022448"/>
    </source>
</evidence>
<dbReference type="InterPro" id="IPR027417">
    <property type="entry name" value="P-loop_NTPase"/>
</dbReference>
<dbReference type="PROSITE" id="PS50893">
    <property type="entry name" value="ABC_TRANSPORTER_2"/>
    <property type="match status" value="1"/>
</dbReference>
<sequence>MKHEYKETLLYVENLSVAYDDTVIIKDITLIEKDVVRDGVHCTGQVVAFVGRSGRGKSTFFKALTGLIPTNSGKILIRDFENKEPNAAKSVNEGDIGFVDQKYTLFRHKTVTQALRFSLRKTTLSNTEKEEKIKKYLKEWGLETCADKYPNELSGGQRQRTAIIEQLFSSDQFIVLDEPFSGLDVGNIEEVKKSFELLGQSSDFNTVIFSTHDIELAIELAQTIYVIGYPTINGKKEHYGTIVAKYDLRDMGLAWKDYCDDHLKLSKEIIHQMMIS</sequence>
<dbReference type="SUPFAM" id="SSF52540">
    <property type="entry name" value="P-loop containing nucleoside triphosphate hydrolases"/>
    <property type="match status" value="1"/>
</dbReference>
<dbReference type="Pfam" id="PF00005">
    <property type="entry name" value="ABC_tran"/>
    <property type="match status" value="1"/>
</dbReference>
<evidence type="ECO:0000256" key="2">
    <source>
        <dbReference type="ARBA" id="ARBA00022741"/>
    </source>
</evidence>
<dbReference type="OrthoDB" id="9802264at2"/>
<evidence type="ECO:0000313" key="5">
    <source>
        <dbReference type="EMBL" id="SHL37148.1"/>
    </source>
</evidence>
<keyword evidence="3 5" id="KW-0067">ATP-binding</keyword>
<keyword evidence="6" id="KW-1185">Reference proteome</keyword>
<dbReference type="InterPro" id="IPR050093">
    <property type="entry name" value="ABC_SmlMolc_Importer"/>
</dbReference>
<gene>
    <name evidence="5" type="ORF">SAMN05444366_0498</name>
</gene>
<evidence type="ECO:0000259" key="4">
    <source>
        <dbReference type="PROSITE" id="PS50893"/>
    </source>
</evidence>
<dbReference type="GO" id="GO:0005524">
    <property type="term" value="F:ATP binding"/>
    <property type="evidence" value="ECO:0007669"/>
    <property type="project" value="UniProtKB-KW"/>
</dbReference>
<keyword evidence="1" id="KW-0813">Transport</keyword>
<dbReference type="Proteomes" id="UP000184121">
    <property type="component" value="Unassembled WGS sequence"/>
</dbReference>
<organism evidence="5 6">
    <name type="scientific">Flavobacterium saccharophilum</name>
    <dbReference type="NCBI Taxonomy" id="29534"/>
    <lineage>
        <taxon>Bacteria</taxon>
        <taxon>Pseudomonadati</taxon>
        <taxon>Bacteroidota</taxon>
        <taxon>Flavobacteriia</taxon>
        <taxon>Flavobacteriales</taxon>
        <taxon>Flavobacteriaceae</taxon>
        <taxon>Flavobacterium</taxon>
    </lineage>
</organism>
<feature type="domain" description="ABC transporter" evidence="4">
    <location>
        <begin position="10"/>
        <end position="254"/>
    </location>
</feature>
<reference evidence="6" key="1">
    <citation type="submission" date="2016-11" db="EMBL/GenBank/DDBJ databases">
        <authorList>
            <person name="Varghese N."/>
            <person name="Submissions S."/>
        </authorList>
    </citation>
    <scope>NUCLEOTIDE SEQUENCE [LARGE SCALE GENOMIC DNA]</scope>
    <source>
        <strain evidence="6">DSM 1811</strain>
    </source>
</reference>
<dbReference type="InterPro" id="IPR003593">
    <property type="entry name" value="AAA+_ATPase"/>
</dbReference>
<dbReference type="PANTHER" id="PTHR42781:SF4">
    <property type="entry name" value="SPERMIDINE_PUTRESCINE IMPORT ATP-BINDING PROTEIN POTA"/>
    <property type="match status" value="1"/>
</dbReference>
<dbReference type="STRING" id="29534.SAMN05444366_0498"/>
<dbReference type="InterPro" id="IPR003439">
    <property type="entry name" value="ABC_transporter-like_ATP-bd"/>
</dbReference>
<dbReference type="Gene3D" id="3.40.50.300">
    <property type="entry name" value="P-loop containing nucleotide triphosphate hydrolases"/>
    <property type="match status" value="1"/>
</dbReference>
<evidence type="ECO:0000313" key="6">
    <source>
        <dbReference type="Proteomes" id="UP000184121"/>
    </source>
</evidence>
<dbReference type="AlphaFoldDB" id="A0A1M7A310"/>
<dbReference type="GO" id="GO:0016887">
    <property type="term" value="F:ATP hydrolysis activity"/>
    <property type="evidence" value="ECO:0007669"/>
    <property type="project" value="InterPro"/>
</dbReference>
<proteinExistence type="predicted"/>
<evidence type="ECO:0000256" key="3">
    <source>
        <dbReference type="ARBA" id="ARBA00022840"/>
    </source>
</evidence>
<dbReference type="PANTHER" id="PTHR42781">
    <property type="entry name" value="SPERMIDINE/PUTRESCINE IMPORT ATP-BINDING PROTEIN POTA"/>
    <property type="match status" value="1"/>
</dbReference>
<accession>A0A1M7A310</accession>
<dbReference type="SMART" id="SM00382">
    <property type="entry name" value="AAA"/>
    <property type="match status" value="1"/>
</dbReference>
<protein>
    <submittedName>
        <fullName evidence="5">Polar amino acid transport system ATP-binding protein</fullName>
    </submittedName>
</protein>